<keyword evidence="7" id="KW-0575">Peroxidase</keyword>
<evidence type="ECO:0000313" key="6">
    <source>
        <dbReference type="EMBL" id="PWJ20392.1"/>
    </source>
</evidence>
<dbReference type="PANTHER" id="PTHR11475:SF4">
    <property type="entry name" value="CHORION PEROXIDASE"/>
    <property type="match status" value="1"/>
</dbReference>
<dbReference type="PANTHER" id="PTHR11475">
    <property type="entry name" value="OXIDASE/PEROXIDASE"/>
    <property type="match status" value="1"/>
</dbReference>
<dbReference type="AlphaFoldDB" id="A0A2Y9AJG8"/>
<evidence type="ECO:0000256" key="4">
    <source>
        <dbReference type="SAM" id="MobiDB-lite"/>
    </source>
</evidence>
<dbReference type="GO" id="GO:0006979">
    <property type="term" value="P:response to oxidative stress"/>
    <property type="evidence" value="ECO:0007669"/>
    <property type="project" value="InterPro"/>
</dbReference>
<dbReference type="PROSITE" id="PS50292">
    <property type="entry name" value="PEROXIDASE_3"/>
    <property type="match status" value="1"/>
</dbReference>
<dbReference type="CDD" id="cd09822">
    <property type="entry name" value="peroxinectin_like_bacterial"/>
    <property type="match status" value="1"/>
</dbReference>
<dbReference type="InterPro" id="IPR019791">
    <property type="entry name" value="Haem_peroxidase_animal"/>
</dbReference>
<keyword evidence="7" id="KW-0560">Oxidoreductase</keyword>
<dbReference type="EMBL" id="UETC01000003">
    <property type="protein sequence ID" value="SSA44460.1"/>
    <property type="molecule type" value="Genomic_DNA"/>
</dbReference>
<dbReference type="Proteomes" id="UP000251571">
    <property type="component" value="Unassembled WGS sequence"/>
</dbReference>
<dbReference type="GO" id="GO:0020037">
    <property type="term" value="F:heme binding"/>
    <property type="evidence" value="ECO:0007669"/>
    <property type="project" value="InterPro"/>
</dbReference>
<dbReference type="PRINTS" id="PR00457">
    <property type="entry name" value="ANPEROXIDASE"/>
</dbReference>
<dbReference type="GO" id="GO:0005576">
    <property type="term" value="C:extracellular region"/>
    <property type="evidence" value="ECO:0007669"/>
    <property type="project" value="UniProtKB-SubCell"/>
</dbReference>
<evidence type="ECO:0000313" key="9">
    <source>
        <dbReference type="Proteomes" id="UP000251571"/>
    </source>
</evidence>
<keyword evidence="8" id="KW-1185">Reference proteome</keyword>
<dbReference type="Proteomes" id="UP000245839">
    <property type="component" value="Unassembled WGS sequence"/>
</dbReference>
<dbReference type="InterPro" id="IPR011049">
    <property type="entry name" value="Serralysin-like_metalloprot_C"/>
</dbReference>
<name>A0A2Y9AJG8_9RHOB</name>
<dbReference type="SUPFAM" id="SSF48113">
    <property type="entry name" value="Heme-dependent peroxidases"/>
    <property type="match status" value="1"/>
</dbReference>
<sequence length="869" mass="93103">MSDHPEVDPGTPAARCPFLANLEQMPRLTEARYQDALGELYQGADPMKVASKLFDQEGDMPNSNGISALFTTWGQFLDHDMSLTPEGDHETMENDAFSHGVGRSDYMKGSGEEGPREYGNSITWQIDGSMIYGSNAGRVEDVRSHEGGRLRMDEEGLLPKATPETVMAGETDGEDAVFLAGDIRANENPNLLTLHTLWVREHNHWADRLAEEHPDWDDDALFEGARQIVEFELQKITYEEWLPLLIGNAVPQDTAHDPDVDGQVALEFSTAAFRFGHTLVASRMDRLEEDGSEAEGGHQALMDGFFDTEMVREHGIDAFLRGMAGQSAQELDTKVVDDLNFFLQTPEGVSGFSLPALNLMRSADHGMDSYVSVRAELLGDIDPEALDPQDFSIITADPAIQAELASVYDTVHQVDLWVGGLAEDAEDGMLGPLFTHIVSDQFARTAQGDASFGQLDPALGEAILAEVEASGLRDVILRNSEVDHLQENPFLMQVRELEALLCVEATEDADQIALAAKAVAGPVLTGGGDDSLTVTGGTRFGDSVDLGDGDDSLAMTSGNAGYGVDLGAGDDTAEIGGSARVSVLTGGAGNDTVSVGGSAQVWTLETGAGADRVEVSGKAEVEIVRLGEDDDTAVLGGAGVSHLDGGAGFDRLDVRAAESVRFDCHGDGSVAWGDGSTTTFKNFEMVTCFTEGTRLATARGQVPIEMLRPGARVWTLDHGLRTVRWVGRTEVRAEGRLAPIRFAPGALGNARALEVSPQHRMLVESSLSELFFGAAQVLAPAHAFLGRPGVTRRTGGTVTYIHLLFDRHEIVLAEGIPSESFHPGPVALSAMDRATRAELLALFPSLARPDAYGPSARPSLKPAELRLLG</sequence>
<comment type="subcellular location">
    <subcellularLocation>
        <location evidence="1">Secreted</location>
    </subcellularLocation>
</comment>
<proteinExistence type="predicted"/>
<evidence type="ECO:0000259" key="5">
    <source>
        <dbReference type="Pfam" id="PF13403"/>
    </source>
</evidence>
<dbReference type="SUPFAM" id="SSF51120">
    <property type="entry name" value="beta-Roll"/>
    <property type="match status" value="1"/>
</dbReference>
<evidence type="ECO:0000313" key="7">
    <source>
        <dbReference type="EMBL" id="SSA44460.1"/>
    </source>
</evidence>
<evidence type="ECO:0000256" key="1">
    <source>
        <dbReference type="ARBA" id="ARBA00004613"/>
    </source>
</evidence>
<dbReference type="InterPro" id="IPR028992">
    <property type="entry name" value="Hedgehog/Intein_dom"/>
</dbReference>
<evidence type="ECO:0000256" key="3">
    <source>
        <dbReference type="ARBA" id="ARBA00023180"/>
    </source>
</evidence>
<dbReference type="EMBL" id="QGDJ01000003">
    <property type="protein sequence ID" value="PWJ20392.1"/>
    <property type="molecule type" value="Genomic_DNA"/>
</dbReference>
<dbReference type="SUPFAM" id="SSF51294">
    <property type="entry name" value="Hedgehog/intein (Hint) domain"/>
    <property type="match status" value="1"/>
</dbReference>
<feature type="domain" description="Hedgehog/Intein (Hint)" evidence="5">
    <location>
        <begin position="687"/>
        <end position="824"/>
    </location>
</feature>
<dbReference type="InterPro" id="IPR037120">
    <property type="entry name" value="Haem_peroxidase_sf_animal"/>
</dbReference>
<dbReference type="OrthoDB" id="9765610at2"/>
<organism evidence="7 9">
    <name type="scientific">Jannaschia seohaensis</name>
    <dbReference type="NCBI Taxonomy" id="475081"/>
    <lineage>
        <taxon>Bacteria</taxon>
        <taxon>Pseudomonadati</taxon>
        <taxon>Pseudomonadota</taxon>
        <taxon>Alphaproteobacteria</taxon>
        <taxon>Rhodobacterales</taxon>
        <taxon>Roseobacteraceae</taxon>
        <taxon>Jannaschia</taxon>
    </lineage>
</organism>
<dbReference type="InterPro" id="IPR010255">
    <property type="entry name" value="Haem_peroxidase_sf"/>
</dbReference>
<dbReference type="Pfam" id="PF13403">
    <property type="entry name" value="Hint_2"/>
    <property type="match status" value="1"/>
</dbReference>
<accession>A0A2Y9AJG8</accession>
<protein>
    <submittedName>
        <fullName evidence="7">Peroxidase</fullName>
    </submittedName>
</protein>
<dbReference type="InterPro" id="IPR036844">
    <property type="entry name" value="Hint_dom_sf"/>
</dbReference>
<dbReference type="Gene3D" id="2.160.20.160">
    <property type="match status" value="1"/>
</dbReference>
<dbReference type="Gene3D" id="1.10.640.10">
    <property type="entry name" value="Haem peroxidase domain superfamily, animal type"/>
    <property type="match status" value="1"/>
</dbReference>
<dbReference type="RefSeq" id="WP_109563983.1">
    <property type="nucleotide sequence ID" value="NZ_QGDJ01000003.1"/>
</dbReference>
<dbReference type="GO" id="GO:0004601">
    <property type="term" value="F:peroxidase activity"/>
    <property type="evidence" value="ECO:0007669"/>
    <property type="project" value="UniProtKB-KW"/>
</dbReference>
<evidence type="ECO:0000256" key="2">
    <source>
        <dbReference type="ARBA" id="ARBA00022525"/>
    </source>
</evidence>
<keyword evidence="3" id="KW-0325">Glycoprotein</keyword>
<feature type="region of interest" description="Disordered" evidence="4">
    <location>
        <begin position="97"/>
        <end position="116"/>
    </location>
</feature>
<keyword evidence="2" id="KW-0964">Secreted</keyword>
<reference evidence="7 9" key="1">
    <citation type="submission" date="2016-10" db="EMBL/GenBank/DDBJ databases">
        <authorList>
            <person name="Cai Z."/>
        </authorList>
    </citation>
    <scope>NUCLEOTIDE SEQUENCE [LARGE SCALE GENOMIC DNA]</scope>
    <source>
        <strain evidence="7 9">DSM 25227</strain>
    </source>
</reference>
<evidence type="ECO:0000313" key="8">
    <source>
        <dbReference type="Proteomes" id="UP000245839"/>
    </source>
</evidence>
<reference evidence="6 8" key="2">
    <citation type="submission" date="2018-03" db="EMBL/GenBank/DDBJ databases">
        <title>Genomic Encyclopedia of Archaeal and Bacterial Type Strains, Phase II (KMG-II): from individual species to whole genera.</title>
        <authorList>
            <person name="Goeker M."/>
        </authorList>
    </citation>
    <scope>NUCLEOTIDE SEQUENCE [LARGE SCALE GENOMIC DNA]</scope>
    <source>
        <strain evidence="6 8">DSM 25227</strain>
    </source>
</reference>
<dbReference type="Pfam" id="PF03098">
    <property type="entry name" value="An_peroxidase"/>
    <property type="match status" value="1"/>
</dbReference>
<gene>
    <name evidence="6" type="ORF">BCF38_103209</name>
    <name evidence="7" type="ORF">SAMN05421539_103209</name>
</gene>